<dbReference type="GeneID" id="12511096"/>
<dbReference type="InterPro" id="IPR007064">
    <property type="entry name" value="Nmd3_N"/>
</dbReference>
<organism evidence="2 3">
    <name type="scientific">Methanothrix harundinacea (strain 6Ac)</name>
    <name type="common">Methanosaeta harundinacea</name>
    <dbReference type="NCBI Taxonomy" id="1110509"/>
    <lineage>
        <taxon>Archaea</taxon>
        <taxon>Methanobacteriati</taxon>
        <taxon>Methanobacteriota</taxon>
        <taxon>Stenosarchaea group</taxon>
        <taxon>Methanomicrobia</taxon>
        <taxon>Methanotrichales</taxon>
        <taxon>Methanotrichaceae</taxon>
        <taxon>Methanothrix</taxon>
    </lineage>
</organism>
<proteinExistence type="predicted"/>
<dbReference type="AlphaFoldDB" id="G7WQ87"/>
<dbReference type="PATRIC" id="fig|1110509.7.peg.2130"/>
<dbReference type="STRING" id="1110509.Mhar_1923"/>
<name>G7WQ87_METH6</name>
<dbReference type="HOGENOM" id="CLU_065087_0_0_2"/>
<keyword evidence="3" id="KW-1185">Reference proteome</keyword>
<feature type="domain" description="Nmd3 N-terminal" evidence="1">
    <location>
        <begin position="7"/>
        <end position="237"/>
    </location>
</feature>
<dbReference type="KEGG" id="mhi:Mhar_1923"/>
<dbReference type="EMBL" id="CP003117">
    <property type="protein sequence ID" value="AET65279.1"/>
    <property type="molecule type" value="Genomic_DNA"/>
</dbReference>
<reference evidence="2 3" key="1">
    <citation type="journal article" date="2012" name="PLoS ONE">
        <title>The genome characteristics and predicted function of methyl-group oxidation pathway in the obligate aceticlastic methanogens, Methanosaeta spp.</title>
        <authorList>
            <person name="Zhu J."/>
            <person name="Zheng H."/>
            <person name="Ai G."/>
            <person name="Zhang G."/>
            <person name="Liu D."/>
            <person name="Liu X."/>
            <person name="Dong X."/>
        </authorList>
    </citation>
    <scope>NUCLEOTIDE SEQUENCE [LARGE SCALE GENOMIC DNA]</scope>
    <source>
        <strain evidence="2 3">6Ac</strain>
    </source>
</reference>
<accession>G7WQ87</accession>
<gene>
    <name evidence="2" type="ordered locus">Mhar_1923</name>
</gene>
<dbReference type="RefSeq" id="WP_014587457.1">
    <property type="nucleotide sequence ID" value="NC_017527.1"/>
</dbReference>
<dbReference type="Pfam" id="PF04981">
    <property type="entry name" value="NMD3"/>
    <property type="match status" value="1"/>
</dbReference>
<dbReference type="Proteomes" id="UP000005877">
    <property type="component" value="Chromosome"/>
</dbReference>
<sequence length="355" mass="38531">MRLESVCPRCGGPSALGLCSRCRLEEATLLEVSDHAEVTACPVCGFQRVQGRWRDTGGTVEEMIFEAVAGGIALHRDLEDPQVDISISKLNSTQYLATVRVSGTFGGLAASEERTVRATAERATCERCSRMAGNYYEATIQLRGTAGPPGPAELDEGRKIAEDVTKSCFERGDRLSFIQETKAVKGGIDLVVGSTQQGRAIARAIHERFGGSTLESFKLAGTRDGRNVYRTSILVRLPRLKAGDLIRGRGRFLEVRGFEGKRTACRSLRDGAMVYLSEEEAEDAPVLGNRSSAERGVVVAEDRDVLEVMDPVSFRIVSASRPANLGAGVGEEVEFLRFGGEILILPPREGRGHRE</sequence>
<evidence type="ECO:0000259" key="1">
    <source>
        <dbReference type="Pfam" id="PF04981"/>
    </source>
</evidence>
<evidence type="ECO:0000313" key="3">
    <source>
        <dbReference type="Proteomes" id="UP000005877"/>
    </source>
</evidence>
<dbReference type="OrthoDB" id="15051at2157"/>
<evidence type="ECO:0000313" key="2">
    <source>
        <dbReference type="EMBL" id="AET65279.1"/>
    </source>
</evidence>
<protein>
    <submittedName>
        <fullName evidence="2">NMD3 family protein</fullName>
    </submittedName>
</protein>